<keyword evidence="10" id="KW-1185">Reference proteome</keyword>
<dbReference type="CDD" id="cd08190">
    <property type="entry name" value="HOT"/>
    <property type="match status" value="1"/>
</dbReference>
<dbReference type="InterPro" id="IPR056798">
    <property type="entry name" value="ADH_Fe_C"/>
</dbReference>
<reference evidence="10" key="1">
    <citation type="journal article" date="2019" name="Int. J. Syst. Evol. Microbiol.">
        <title>The Global Catalogue of Microorganisms (GCM) 10K type strain sequencing project: providing services to taxonomists for standard genome sequencing and annotation.</title>
        <authorList>
            <consortium name="The Broad Institute Genomics Platform"/>
            <consortium name="The Broad Institute Genome Sequencing Center for Infectious Disease"/>
            <person name="Wu L."/>
            <person name="Ma J."/>
        </authorList>
    </citation>
    <scope>NUCLEOTIDE SEQUENCE [LARGE SCALE GENOMIC DNA]</scope>
    <source>
        <strain evidence="10">CCUG 49560</strain>
    </source>
</reference>
<dbReference type="GO" id="GO:0047988">
    <property type="term" value="F:hydroxyacid-oxoacid transhydrogenase activity"/>
    <property type="evidence" value="ECO:0007669"/>
    <property type="project" value="UniProtKB-EC"/>
</dbReference>
<dbReference type="PANTHER" id="PTHR11496">
    <property type="entry name" value="ALCOHOL DEHYDROGENASE"/>
    <property type="match status" value="1"/>
</dbReference>
<comment type="catalytic activity">
    <reaction evidence="6">
        <text>4-hydroxybutanoate + 2-oxoglutarate = (R)-2-hydroxyglutarate + succinate semialdehyde</text>
        <dbReference type="Rhea" id="RHEA:24734"/>
        <dbReference type="ChEBI" id="CHEBI:15801"/>
        <dbReference type="ChEBI" id="CHEBI:16724"/>
        <dbReference type="ChEBI" id="CHEBI:16810"/>
        <dbReference type="ChEBI" id="CHEBI:57706"/>
        <dbReference type="EC" id="1.1.99.24"/>
    </reaction>
</comment>
<feature type="domain" description="Alcohol dehydrogenase iron-type/glycerol dehydrogenase GldA" evidence="7">
    <location>
        <begin position="33"/>
        <end position="203"/>
    </location>
</feature>
<evidence type="ECO:0000256" key="1">
    <source>
        <dbReference type="ARBA" id="ARBA00000813"/>
    </source>
</evidence>
<proteinExistence type="inferred from homology"/>
<evidence type="ECO:0000259" key="8">
    <source>
        <dbReference type="Pfam" id="PF25137"/>
    </source>
</evidence>
<dbReference type="Pfam" id="PF00465">
    <property type="entry name" value="Fe-ADH"/>
    <property type="match status" value="1"/>
</dbReference>
<evidence type="ECO:0000256" key="4">
    <source>
        <dbReference type="ARBA" id="ARBA00022946"/>
    </source>
</evidence>
<keyword evidence="5 9" id="KW-0560">Oxidoreductase</keyword>
<organism evidence="9 10">
    <name type="scientific">Sphaerisporangium corydalis</name>
    <dbReference type="NCBI Taxonomy" id="1441875"/>
    <lineage>
        <taxon>Bacteria</taxon>
        <taxon>Bacillati</taxon>
        <taxon>Actinomycetota</taxon>
        <taxon>Actinomycetes</taxon>
        <taxon>Streptosporangiales</taxon>
        <taxon>Streptosporangiaceae</taxon>
        <taxon>Sphaerisporangium</taxon>
    </lineage>
</organism>
<keyword evidence="4" id="KW-0809">Transit peptide</keyword>
<dbReference type="Gene3D" id="3.40.50.1970">
    <property type="match status" value="1"/>
</dbReference>
<protein>
    <recommendedName>
        <fullName evidence="3">hydroxyacid-oxoacid transhydrogenase</fullName>
        <ecNumber evidence="3">1.1.99.24</ecNumber>
    </recommendedName>
</protein>
<evidence type="ECO:0000256" key="5">
    <source>
        <dbReference type="ARBA" id="ARBA00023002"/>
    </source>
</evidence>
<dbReference type="Proteomes" id="UP001595891">
    <property type="component" value="Unassembled WGS sequence"/>
</dbReference>
<feature type="domain" description="Fe-containing alcohol dehydrogenase-like C-terminal" evidence="8">
    <location>
        <begin position="250"/>
        <end position="440"/>
    </location>
</feature>
<accession>A0ABV9EPH1</accession>
<dbReference type="SUPFAM" id="SSF56796">
    <property type="entry name" value="Dehydroquinate synthase-like"/>
    <property type="match status" value="1"/>
</dbReference>
<name>A0ABV9EPH1_9ACTN</name>
<sequence>MRGSPAETEVREEAAPFAFPHETVVTWQAPPLRLGADSTRDIGHELRQLGVRSVLLVTDANLARLGLPDRVRGLIEREDIEVSVFDQAEIEPTDQGCEEAARKLAGREVGGYVAVGGGSSIDTAKMLNLLGSFPGTDLRRYLNKPIGDGLAIPGPLKPLVAVPTTAGSGSECTAMVALGVAGMRLKTGISDLRLRPSAAIVDPLNTLTMPPAVTAASGYDVLTHACESYTARAYDHRRPYASPGTRPIYVGANPISDMWAEQALLLIGRYLRRAVFNPLDLEARTGMSQAATFAGMGFGNAGTHIPHASGYPIAGMVTGYRPRDYTVDHAFVPHGESVIATAPAAFEFTYAASPRRHLRAAELLGASVSGVTARNGADLLPQTLLDLITDTGGPRGIAGFGYAHKDIADLVAGAMKQQRLLACCPRDVGPEQLTRIFEASLTG</sequence>
<dbReference type="InterPro" id="IPR018211">
    <property type="entry name" value="ADH_Fe_CS"/>
</dbReference>
<dbReference type="PANTHER" id="PTHR11496:SF83">
    <property type="entry name" value="HYDROXYACID-OXOACID TRANSHYDROGENASE, MITOCHONDRIAL"/>
    <property type="match status" value="1"/>
</dbReference>
<dbReference type="RefSeq" id="WP_262844839.1">
    <property type="nucleotide sequence ID" value="NZ_JANZYP010000033.1"/>
</dbReference>
<dbReference type="Pfam" id="PF25137">
    <property type="entry name" value="ADH_Fe_C"/>
    <property type="match status" value="1"/>
</dbReference>
<comment type="caution">
    <text evidence="9">The sequence shown here is derived from an EMBL/GenBank/DDBJ whole genome shotgun (WGS) entry which is preliminary data.</text>
</comment>
<comment type="similarity">
    <text evidence="2">Belongs to the iron-containing alcohol dehydrogenase family. Hydroxyacid-oxoacid transhydrogenase subfamily.</text>
</comment>
<dbReference type="Gene3D" id="1.20.1090.10">
    <property type="entry name" value="Dehydroquinate synthase-like - alpha domain"/>
    <property type="match status" value="1"/>
</dbReference>
<dbReference type="EMBL" id="JBHSFN010000032">
    <property type="protein sequence ID" value="MFC4591372.1"/>
    <property type="molecule type" value="Genomic_DNA"/>
</dbReference>
<dbReference type="PROSITE" id="PS00913">
    <property type="entry name" value="ADH_IRON_1"/>
    <property type="match status" value="1"/>
</dbReference>
<evidence type="ECO:0000256" key="6">
    <source>
        <dbReference type="ARBA" id="ARBA00049496"/>
    </source>
</evidence>
<dbReference type="InterPro" id="IPR001670">
    <property type="entry name" value="ADH_Fe/GldA"/>
</dbReference>
<evidence type="ECO:0000313" key="9">
    <source>
        <dbReference type="EMBL" id="MFC4591372.1"/>
    </source>
</evidence>
<evidence type="ECO:0000256" key="3">
    <source>
        <dbReference type="ARBA" id="ARBA00013182"/>
    </source>
</evidence>
<dbReference type="InterPro" id="IPR042157">
    <property type="entry name" value="HOT"/>
</dbReference>
<gene>
    <name evidence="9" type="ORF">ACFO8L_35130</name>
</gene>
<evidence type="ECO:0000259" key="7">
    <source>
        <dbReference type="Pfam" id="PF00465"/>
    </source>
</evidence>
<evidence type="ECO:0000313" key="10">
    <source>
        <dbReference type="Proteomes" id="UP001595891"/>
    </source>
</evidence>
<dbReference type="InterPro" id="IPR039697">
    <property type="entry name" value="Alcohol_dehydrogenase_Fe"/>
</dbReference>
<comment type="catalytic activity">
    <reaction evidence="1">
        <text>(S)-3-hydroxybutanoate + 2-oxoglutarate = (R)-2-hydroxyglutarate + acetoacetate</text>
        <dbReference type="Rhea" id="RHEA:23048"/>
        <dbReference type="ChEBI" id="CHEBI:11047"/>
        <dbReference type="ChEBI" id="CHEBI:13705"/>
        <dbReference type="ChEBI" id="CHEBI:15801"/>
        <dbReference type="ChEBI" id="CHEBI:16810"/>
        <dbReference type="EC" id="1.1.99.24"/>
    </reaction>
</comment>
<dbReference type="EC" id="1.1.99.24" evidence="3"/>
<evidence type="ECO:0000256" key="2">
    <source>
        <dbReference type="ARBA" id="ARBA00010005"/>
    </source>
</evidence>